<evidence type="ECO:0000256" key="1">
    <source>
        <dbReference type="ARBA" id="ARBA00022630"/>
    </source>
</evidence>
<dbReference type="SUPFAM" id="SSF55103">
    <property type="entry name" value="FAD-linked oxidases, C-terminal domain"/>
    <property type="match status" value="1"/>
</dbReference>
<reference evidence="3" key="1">
    <citation type="submission" date="2021-02" db="EMBL/GenBank/DDBJ databases">
        <authorList>
            <person name="Nowell W R."/>
        </authorList>
    </citation>
    <scope>NUCLEOTIDE SEQUENCE</scope>
</reference>
<dbReference type="EMBL" id="CAJNOM010000308">
    <property type="protein sequence ID" value="CAF1343570.1"/>
    <property type="molecule type" value="Genomic_DNA"/>
</dbReference>
<dbReference type="InterPro" id="IPR016169">
    <property type="entry name" value="FAD-bd_PCMH_sub2"/>
</dbReference>
<dbReference type="PANTHER" id="PTHR43762:SF1">
    <property type="entry name" value="D-ARABINONO-1,4-LACTONE OXIDASE"/>
    <property type="match status" value="1"/>
</dbReference>
<dbReference type="PANTHER" id="PTHR43762">
    <property type="entry name" value="L-GULONOLACTONE OXIDASE"/>
    <property type="match status" value="1"/>
</dbReference>
<evidence type="ECO:0000313" key="4">
    <source>
        <dbReference type="Proteomes" id="UP000663832"/>
    </source>
</evidence>
<dbReference type="Gene3D" id="1.10.45.10">
    <property type="entry name" value="Vanillyl-alcohol Oxidase, Chain A, domain 4"/>
    <property type="match status" value="1"/>
</dbReference>
<dbReference type="Gene3D" id="3.30.465.10">
    <property type="match status" value="1"/>
</dbReference>
<dbReference type="Proteomes" id="UP000663832">
    <property type="component" value="Unassembled WGS sequence"/>
</dbReference>
<organism evidence="3 4">
    <name type="scientific">Adineta steineri</name>
    <dbReference type="NCBI Taxonomy" id="433720"/>
    <lineage>
        <taxon>Eukaryota</taxon>
        <taxon>Metazoa</taxon>
        <taxon>Spiralia</taxon>
        <taxon>Gnathifera</taxon>
        <taxon>Rotifera</taxon>
        <taxon>Eurotatoria</taxon>
        <taxon>Bdelloidea</taxon>
        <taxon>Adinetida</taxon>
        <taxon>Adinetidae</taxon>
        <taxon>Adineta</taxon>
    </lineage>
</organism>
<dbReference type="InterPro" id="IPR016164">
    <property type="entry name" value="FAD-linked_Oxase-like_C"/>
</dbReference>
<sequence length="259" mass="30187">MKIVLANGTLVKCTPLSDDPYSEVFFGSIGGYGGLGVIVEVTLQLTDNLRLERMTRLMSLNEYEIFFRQHIRHNESVKLHNANVELLPHAISMWQRIPGKAGHWLRHHVIDPLFHYKANALVVTSQNYEITYTIYDLEPMTRLLRTYGLQEYFVPPANLKSFTVAMLQIFRNQLTTIGAQAEVGQWTRELIDLAVTKNGGTYYLPYQMHATREQFYKAYPRVNQWLELKKHLDPENIFRNMFWQKYGQNSMNGEKNVVQ</sequence>
<comment type="caution">
    <text evidence="3">The sequence shown here is derived from an EMBL/GenBank/DDBJ whole genome shotgun (WGS) entry which is preliminary data.</text>
</comment>
<keyword evidence="2" id="KW-0274">FAD</keyword>
<evidence type="ECO:0000256" key="2">
    <source>
        <dbReference type="ARBA" id="ARBA00022827"/>
    </source>
</evidence>
<dbReference type="GO" id="GO:0050660">
    <property type="term" value="F:flavin adenine dinucleotide binding"/>
    <property type="evidence" value="ECO:0007669"/>
    <property type="project" value="InterPro"/>
</dbReference>
<protein>
    <submittedName>
        <fullName evidence="3">Uncharacterized protein</fullName>
    </submittedName>
</protein>
<accession>A0A815GW81</accession>
<evidence type="ECO:0000313" key="3">
    <source>
        <dbReference type="EMBL" id="CAF1343570.1"/>
    </source>
</evidence>
<dbReference type="AlphaFoldDB" id="A0A815GW81"/>
<dbReference type="OrthoDB" id="9996251at2759"/>
<dbReference type="InterPro" id="IPR016171">
    <property type="entry name" value="Vanillyl_alc_oxidase_C-sub2"/>
</dbReference>
<name>A0A815GW81_9BILA</name>
<dbReference type="GO" id="GO:0016899">
    <property type="term" value="F:oxidoreductase activity, acting on the CH-OH group of donors, oxygen as acceptor"/>
    <property type="evidence" value="ECO:0007669"/>
    <property type="project" value="InterPro"/>
</dbReference>
<keyword evidence="1" id="KW-0285">Flavoprotein</keyword>
<keyword evidence="4" id="KW-1185">Reference proteome</keyword>
<proteinExistence type="predicted"/>
<dbReference type="InterPro" id="IPR010031">
    <property type="entry name" value="FAD_lactone_oxidase-like"/>
</dbReference>
<gene>
    <name evidence="3" type="ORF">QVE165_LOCUS33578</name>
</gene>